<name>A0A1Y2DH19_9PEZI</name>
<dbReference type="InParanoid" id="A0A1Y2DH19"/>
<keyword evidence="3" id="KW-1185">Reference proteome</keyword>
<gene>
    <name evidence="2" type="ORF">BCR38DRAFT_352921</name>
</gene>
<protein>
    <recommendedName>
        <fullName evidence="4">Cyanovirin-N domain-containing protein</fullName>
    </recommendedName>
</protein>
<sequence>MVQVTASFFSLLALVVVTSAEPVAPRQEVSCLDNLDSDSNANLADATDCVNELAALGDQVCEASVSGTAFCNRAGVQITGISIAGGNTPRGTSSTCNDVARGAGRVLDLCSRGDGTVKGQTPAFGNGDLIVDVRRV</sequence>
<dbReference type="GeneID" id="63772950"/>
<dbReference type="Proteomes" id="UP000193689">
    <property type="component" value="Unassembled WGS sequence"/>
</dbReference>
<accession>A0A1Y2DH19</accession>
<evidence type="ECO:0000313" key="2">
    <source>
        <dbReference type="EMBL" id="ORY58553.1"/>
    </source>
</evidence>
<evidence type="ECO:0000313" key="3">
    <source>
        <dbReference type="Proteomes" id="UP000193689"/>
    </source>
</evidence>
<evidence type="ECO:0000256" key="1">
    <source>
        <dbReference type="SAM" id="SignalP"/>
    </source>
</evidence>
<dbReference type="EMBL" id="MCFJ01000016">
    <property type="protein sequence ID" value="ORY58553.1"/>
    <property type="molecule type" value="Genomic_DNA"/>
</dbReference>
<dbReference type="PANTHER" id="PTHR39603:SF1">
    <property type="entry name" value="CYANOVIRIN-N DOMAIN-CONTAINING PROTEIN"/>
    <property type="match status" value="1"/>
</dbReference>
<proteinExistence type="predicted"/>
<dbReference type="RefSeq" id="XP_040711470.1">
    <property type="nucleotide sequence ID" value="XM_040856738.1"/>
</dbReference>
<feature type="signal peptide" evidence="1">
    <location>
        <begin position="1"/>
        <end position="20"/>
    </location>
</feature>
<dbReference type="PANTHER" id="PTHR39603">
    <property type="entry name" value="CYANOVIRIN-N DOMAIN-CONTAINING PROTEIN"/>
    <property type="match status" value="1"/>
</dbReference>
<evidence type="ECO:0008006" key="4">
    <source>
        <dbReference type="Google" id="ProtNLM"/>
    </source>
</evidence>
<dbReference type="OrthoDB" id="2112446at2759"/>
<reference evidence="2 3" key="1">
    <citation type="submission" date="2016-07" db="EMBL/GenBank/DDBJ databases">
        <title>Pervasive Adenine N6-methylation of Active Genes in Fungi.</title>
        <authorList>
            <consortium name="DOE Joint Genome Institute"/>
            <person name="Mondo S.J."/>
            <person name="Dannebaum R.O."/>
            <person name="Kuo R.C."/>
            <person name="Labutti K."/>
            <person name="Haridas S."/>
            <person name="Kuo A."/>
            <person name="Salamov A."/>
            <person name="Ahrendt S.R."/>
            <person name="Lipzen A."/>
            <person name="Sullivan W."/>
            <person name="Andreopoulos W.B."/>
            <person name="Clum A."/>
            <person name="Lindquist E."/>
            <person name="Daum C."/>
            <person name="Ramamoorthy G.K."/>
            <person name="Gryganskyi A."/>
            <person name="Culley D."/>
            <person name="Magnuson J.K."/>
            <person name="James T.Y."/>
            <person name="O'Malley M.A."/>
            <person name="Stajich J.E."/>
            <person name="Spatafora J.W."/>
            <person name="Visel A."/>
            <person name="Grigoriev I.V."/>
        </authorList>
    </citation>
    <scope>NUCLEOTIDE SEQUENCE [LARGE SCALE GENOMIC DNA]</scope>
    <source>
        <strain evidence="2 3">CBS 129021</strain>
    </source>
</reference>
<comment type="caution">
    <text evidence="2">The sequence shown here is derived from an EMBL/GenBank/DDBJ whole genome shotgun (WGS) entry which is preliminary data.</text>
</comment>
<dbReference type="STRING" id="1141098.A0A1Y2DH19"/>
<dbReference type="AlphaFoldDB" id="A0A1Y2DH19"/>
<organism evidence="2 3">
    <name type="scientific">Pseudomassariella vexata</name>
    <dbReference type="NCBI Taxonomy" id="1141098"/>
    <lineage>
        <taxon>Eukaryota</taxon>
        <taxon>Fungi</taxon>
        <taxon>Dikarya</taxon>
        <taxon>Ascomycota</taxon>
        <taxon>Pezizomycotina</taxon>
        <taxon>Sordariomycetes</taxon>
        <taxon>Xylariomycetidae</taxon>
        <taxon>Amphisphaeriales</taxon>
        <taxon>Pseudomassariaceae</taxon>
        <taxon>Pseudomassariella</taxon>
    </lineage>
</organism>
<keyword evidence="1" id="KW-0732">Signal</keyword>
<feature type="chain" id="PRO_5013254428" description="Cyanovirin-N domain-containing protein" evidence="1">
    <location>
        <begin position="21"/>
        <end position="136"/>
    </location>
</feature>